<dbReference type="EMBL" id="CP003154">
    <property type="protein sequence ID" value="AFL72202.1"/>
    <property type="molecule type" value="Genomic_DNA"/>
</dbReference>
<keyword evidence="2" id="KW-1185">Reference proteome</keyword>
<dbReference type="eggNOG" id="COG4122">
    <property type="taxonomic scope" value="Bacteria"/>
</dbReference>
<evidence type="ECO:0008006" key="3">
    <source>
        <dbReference type="Google" id="ProtNLM"/>
    </source>
</evidence>
<name>I3Y5D4_THIV6</name>
<dbReference type="Pfam" id="PF13578">
    <property type="entry name" value="Methyltransf_24"/>
    <property type="match status" value="1"/>
</dbReference>
<dbReference type="STRING" id="765911.Thivi_0126"/>
<evidence type="ECO:0000313" key="2">
    <source>
        <dbReference type="Proteomes" id="UP000006062"/>
    </source>
</evidence>
<dbReference type="HOGENOM" id="CLU_1277139_0_0_6"/>
<protein>
    <recommendedName>
        <fullName evidence="3">Methyltransferase family protein</fullName>
    </recommendedName>
</protein>
<organism evidence="1 2">
    <name type="scientific">Thiocystis violascens (strain ATCC 17096 / DSM 198 / 6111)</name>
    <name type="common">Chromatium violascens</name>
    <dbReference type="NCBI Taxonomy" id="765911"/>
    <lineage>
        <taxon>Bacteria</taxon>
        <taxon>Pseudomonadati</taxon>
        <taxon>Pseudomonadota</taxon>
        <taxon>Gammaproteobacteria</taxon>
        <taxon>Chromatiales</taxon>
        <taxon>Chromatiaceae</taxon>
        <taxon>Thiocystis</taxon>
    </lineage>
</organism>
<dbReference type="Gene3D" id="3.40.50.150">
    <property type="entry name" value="Vaccinia Virus protein VP39"/>
    <property type="match status" value="1"/>
</dbReference>
<dbReference type="RefSeq" id="WP_014776711.1">
    <property type="nucleotide sequence ID" value="NC_018012.1"/>
</dbReference>
<dbReference type="AlphaFoldDB" id="I3Y5D4"/>
<dbReference type="Proteomes" id="UP000006062">
    <property type="component" value="Chromosome"/>
</dbReference>
<dbReference type="KEGG" id="tvi:Thivi_0126"/>
<dbReference type="InterPro" id="IPR029063">
    <property type="entry name" value="SAM-dependent_MTases_sf"/>
</dbReference>
<gene>
    <name evidence="1" type="ordered locus">Thivi_0126</name>
</gene>
<accession>I3Y5D4</accession>
<proteinExistence type="predicted"/>
<reference evidence="1 2" key="1">
    <citation type="submission" date="2012-06" db="EMBL/GenBank/DDBJ databases">
        <title>Complete sequence of Thiocystis violascens DSM 198.</title>
        <authorList>
            <consortium name="US DOE Joint Genome Institute"/>
            <person name="Lucas S."/>
            <person name="Han J."/>
            <person name="Lapidus A."/>
            <person name="Cheng J.-F."/>
            <person name="Goodwin L."/>
            <person name="Pitluck S."/>
            <person name="Peters L."/>
            <person name="Ovchinnikova G."/>
            <person name="Teshima H."/>
            <person name="Detter J.C."/>
            <person name="Han C."/>
            <person name="Tapia R."/>
            <person name="Land M."/>
            <person name="Hauser L."/>
            <person name="Kyrpides N."/>
            <person name="Ivanova N."/>
            <person name="Pagani I."/>
            <person name="Vogl K."/>
            <person name="Liu Z."/>
            <person name="Frigaard N.-U."/>
            <person name="Bryant D."/>
            <person name="Woyke T."/>
        </authorList>
    </citation>
    <scope>NUCLEOTIDE SEQUENCE [LARGE SCALE GENOMIC DNA]</scope>
    <source>
        <strain evidence="2">ATCC 17096 / DSM 198 / 6111</strain>
    </source>
</reference>
<evidence type="ECO:0000313" key="1">
    <source>
        <dbReference type="EMBL" id="AFL72202.1"/>
    </source>
</evidence>
<dbReference type="OrthoDB" id="7068720at2"/>
<sequence length="216" mass="24655">MKFHRSARRFINSFGYYRVSPDNLIELICSQLKYKYSEDTELFNDSGPGRLAFPDLIPCDAVGIELGVAEGYFSDAILASQKVVRLYSVDCWADHHDSAEYIRAVARLSKYGTRSVVMRSFFDDALPLFSDGFFDFIYIDAYAHTGQQDGDILNKWYPKIKDGGIFSGHDYDSQEWPKTVEVVDRFARATGNTILLLPGVNSCNPEDKYPSWYFVK</sequence>
<dbReference type="SUPFAM" id="SSF53335">
    <property type="entry name" value="S-adenosyl-L-methionine-dependent methyltransferases"/>
    <property type="match status" value="1"/>
</dbReference>